<protein>
    <submittedName>
        <fullName evidence="2">Uncharacterized protein</fullName>
    </submittedName>
</protein>
<reference evidence="2" key="1">
    <citation type="submission" date="2014-05" db="EMBL/GenBank/DDBJ databases">
        <title>The transcriptome of the halophilic microalga Tetraselmis sp. GSL018 isolated from the Great Salt Lake, Utah.</title>
        <authorList>
            <person name="Jinkerson R.E."/>
            <person name="D'Adamo S."/>
            <person name="Posewitz M.C."/>
        </authorList>
    </citation>
    <scope>NUCLEOTIDE SEQUENCE</scope>
    <source>
        <strain evidence="2">GSL018</strain>
    </source>
</reference>
<feature type="compositionally biased region" description="Low complexity" evidence="1">
    <location>
        <begin position="1"/>
        <end position="13"/>
    </location>
</feature>
<evidence type="ECO:0000256" key="1">
    <source>
        <dbReference type="SAM" id="MobiDB-lite"/>
    </source>
</evidence>
<accession>A0A061SPS7</accession>
<dbReference type="AlphaFoldDB" id="A0A061SPS7"/>
<feature type="compositionally biased region" description="Low complexity" evidence="1">
    <location>
        <begin position="55"/>
        <end position="64"/>
    </location>
</feature>
<organism evidence="2">
    <name type="scientific">Tetraselmis sp. GSL018</name>
    <dbReference type="NCBI Taxonomy" id="582737"/>
    <lineage>
        <taxon>Eukaryota</taxon>
        <taxon>Viridiplantae</taxon>
        <taxon>Chlorophyta</taxon>
        <taxon>core chlorophytes</taxon>
        <taxon>Chlorodendrophyceae</taxon>
        <taxon>Chlorodendrales</taxon>
        <taxon>Chlorodendraceae</taxon>
        <taxon>Tetraselmis</taxon>
    </lineage>
</organism>
<sequence length="154" mass="16671">GSRPRTSPSSRSPLTRRSRSRTLLVSMKCEVEMDSPEDLVPRPEEAPADDEAPESEAAGSSAEANWKDAVRGMTGDRLKSLLKSVIYSLEAKLQSDGCKAGQTAMSCVKRHVLHIPKIEIFLAGAKVSIIQPDDHPLLPVCAMLNPDIPSFPHG</sequence>
<feature type="non-terminal residue" evidence="2">
    <location>
        <position position="1"/>
    </location>
</feature>
<feature type="region of interest" description="Disordered" evidence="1">
    <location>
        <begin position="1"/>
        <end position="66"/>
    </location>
</feature>
<gene>
    <name evidence="2" type="ORF">TSPGSL018_367</name>
</gene>
<name>A0A061SPS7_9CHLO</name>
<dbReference type="EMBL" id="GBEZ01000168">
    <property type="protein sequence ID" value="JAC84696.1"/>
    <property type="molecule type" value="Transcribed_RNA"/>
</dbReference>
<proteinExistence type="predicted"/>
<evidence type="ECO:0000313" key="2">
    <source>
        <dbReference type="EMBL" id="JAC84696.1"/>
    </source>
</evidence>